<evidence type="ECO:0000256" key="2">
    <source>
        <dbReference type="SAM" id="SignalP"/>
    </source>
</evidence>
<name>A0A6B3R3C2_9FLAO</name>
<feature type="signal peptide" evidence="2">
    <location>
        <begin position="1"/>
        <end position="19"/>
    </location>
</feature>
<comment type="caution">
    <text evidence="4">The sequence shown here is derived from an EMBL/GenBank/DDBJ whole genome shotgun (WGS) entry which is preliminary data.</text>
</comment>
<dbReference type="InterPro" id="IPR008969">
    <property type="entry name" value="CarboxyPept-like_regulatory"/>
</dbReference>
<feature type="region of interest" description="Disordered" evidence="1">
    <location>
        <begin position="396"/>
        <end position="417"/>
    </location>
</feature>
<keyword evidence="4" id="KW-0675">Receptor</keyword>
<feature type="domain" description="Outer membrane protein beta-barrel" evidence="3">
    <location>
        <begin position="448"/>
        <end position="904"/>
    </location>
</feature>
<dbReference type="InterPro" id="IPR041700">
    <property type="entry name" value="OMP_b-brl_3"/>
</dbReference>
<dbReference type="RefSeq" id="WP_164005576.1">
    <property type="nucleotide sequence ID" value="NZ_JAAIKD010000007.1"/>
</dbReference>
<keyword evidence="5" id="KW-1185">Reference proteome</keyword>
<protein>
    <submittedName>
        <fullName evidence="4">TonB-dependent receptor</fullName>
    </submittedName>
</protein>
<gene>
    <name evidence="4" type="ORF">G3567_12085</name>
</gene>
<evidence type="ECO:0000256" key="1">
    <source>
        <dbReference type="SAM" id="MobiDB-lite"/>
    </source>
</evidence>
<feature type="compositionally biased region" description="Polar residues" evidence="1">
    <location>
        <begin position="399"/>
        <end position="417"/>
    </location>
</feature>
<organism evidence="4 5">
    <name type="scientific">Psychroflexus aurantiacus</name>
    <dbReference type="NCBI Taxonomy" id="2709310"/>
    <lineage>
        <taxon>Bacteria</taxon>
        <taxon>Pseudomonadati</taxon>
        <taxon>Bacteroidota</taxon>
        <taxon>Flavobacteriia</taxon>
        <taxon>Flavobacteriales</taxon>
        <taxon>Flavobacteriaceae</taxon>
        <taxon>Psychroflexus</taxon>
    </lineage>
</organism>
<evidence type="ECO:0000259" key="3">
    <source>
        <dbReference type="Pfam" id="PF14905"/>
    </source>
</evidence>
<keyword evidence="2" id="KW-0732">Signal</keyword>
<dbReference type="AlphaFoldDB" id="A0A6B3R3C2"/>
<feature type="chain" id="PRO_5025487824" evidence="2">
    <location>
        <begin position="20"/>
        <end position="921"/>
    </location>
</feature>
<dbReference type="Pfam" id="PF14905">
    <property type="entry name" value="OMP_b-brl_3"/>
    <property type="match status" value="1"/>
</dbReference>
<reference evidence="4 5" key="1">
    <citation type="submission" date="2020-02" db="EMBL/GenBank/DDBJ databases">
        <title>Flavobacteriaceae Psychroflexus bacterium YR1-1, complete genome.</title>
        <authorList>
            <person name="Li Y."/>
            <person name="Wu S."/>
        </authorList>
    </citation>
    <scope>NUCLEOTIDE SEQUENCE [LARGE SCALE GENOMIC DNA]</scope>
    <source>
        <strain evidence="4 5">YR1-1</strain>
    </source>
</reference>
<dbReference type="SUPFAM" id="SSF56935">
    <property type="entry name" value="Porins"/>
    <property type="match status" value="1"/>
</dbReference>
<dbReference type="Pfam" id="PF13715">
    <property type="entry name" value="CarbopepD_reg_2"/>
    <property type="match status" value="1"/>
</dbReference>
<dbReference type="Proteomes" id="UP000478505">
    <property type="component" value="Unassembled WGS sequence"/>
</dbReference>
<evidence type="ECO:0000313" key="5">
    <source>
        <dbReference type="Proteomes" id="UP000478505"/>
    </source>
</evidence>
<proteinExistence type="predicted"/>
<evidence type="ECO:0000313" key="4">
    <source>
        <dbReference type="EMBL" id="NEV94882.1"/>
    </source>
</evidence>
<accession>A0A6B3R3C2</accession>
<dbReference type="SUPFAM" id="SSF49464">
    <property type="entry name" value="Carboxypeptidase regulatory domain-like"/>
    <property type="match status" value="1"/>
</dbReference>
<sequence length="921" mass="104757">MKNILFAYIFFFTVFTSFAQEYTIKGQVSDSVSDAYLSSATVFVETLKDSTLLNYTITNSSGNFELSVKTKESRARLNISFAGMKPYVETISLSEPSIDLGVIKLEELTNNLDEVLINVNRAPITIKKDTLEFNASSFSTRPDANLEETLKQLPGVEVDAAGNITVNGKPVQRILVNGKEFFGNDPKIATKNLPKDIINKIQVVDTKTQSQEFTGEEGDSENKTINITIDEDKNKGYFSRATLGGGTDDRYEMSGIANYFQDELRLSVLASSNNINSSGFTFDEVFDAMGRRARSITVSGGSFGINGLNFGNNTGITKSETAGLNFVNEWGEEYELAADYFFGNNKTDTRTSTRRENILPDRRFFTNSESNATRDNNSHRGNVNFTFKPDTLTRINIRPSINGNTGTTESSSISQSLDEQGNLINTSETENRNDNLNFTFSNDLSITRKFGSRGAFLSFSFENENNKSESDNFFFSSRETFGANPSTQIQDQLISEDNNSDTYQLETRYRSVMTDNLFLDVEYSYEIESSKNERSVFDFDNTTNSYSNFNEDLSNEFKVKGETHIPSLGLRYEGDKLRTGFNLGLLNTQLRTENLIQNIEFNNDFNNLFASANIRYEFERSKRISLYYRNSNNIPSIQQLQPVRIQTDPLNIIEGNPNLKPSFNQNVSLNYNNFDFKSRSGYGFYMSYNYTSDQVVQVTETNEDLLRTTTYDNISGAQNANINFYYSKQIKAVNKDTYRLRGNLSGQYGKNLGFTNGQQFESENYVVSPYLGVTYEKDQVITLNPGFGLDYNLRNFNINSNRNEEFTNLNFSLEATTYWPKNVVFGNDITYFKYGNVAADFRSTSLQWNMSLGYQFLKDNATLKFKVYDLLDENIGTRRQTGDDFVQDTDQLILERYFMLSFTYKFSKFGGKDPNNSRRRF</sequence>
<dbReference type="EMBL" id="JAAIKD010000007">
    <property type="protein sequence ID" value="NEV94882.1"/>
    <property type="molecule type" value="Genomic_DNA"/>
</dbReference>